<evidence type="ECO:0000313" key="1">
    <source>
        <dbReference type="EMBL" id="TXG76901.1"/>
    </source>
</evidence>
<protein>
    <submittedName>
        <fullName evidence="1">Uncharacterized protein</fullName>
    </submittedName>
</protein>
<dbReference type="AlphaFoldDB" id="A0A5C7J5V4"/>
<evidence type="ECO:0000313" key="2">
    <source>
        <dbReference type="Proteomes" id="UP000321026"/>
    </source>
</evidence>
<dbReference type="Proteomes" id="UP000321026">
    <property type="component" value="Unassembled WGS sequence"/>
</dbReference>
<gene>
    <name evidence="1" type="ORF">E6Q11_03775</name>
</gene>
<dbReference type="EMBL" id="SSDS01000060">
    <property type="protein sequence ID" value="TXG76901.1"/>
    <property type="molecule type" value="Genomic_DNA"/>
</dbReference>
<sequence length="175" mass="19906">MNNLWEQQTKESSKAFAAFIAYRDMGLTRSCAKVAEQLKITPPSVLELSKRHNWQNRVRAWDAHVDSETQREQIEAVKIMKQRQIALALSAQEAADRGLKTFIAQFNDDGGRISPYATKPDALAKLLEMGCRIERLNRDEPERSLEFSQGSKFDNLSLEECEHLRSLIAKAEGVK</sequence>
<reference evidence="1 2" key="1">
    <citation type="submission" date="2018-09" db="EMBL/GenBank/DDBJ databases">
        <title>Metagenome Assembled Genomes from an Advanced Water Purification Facility.</title>
        <authorList>
            <person name="Stamps B.W."/>
            <person name="Spear J.R."/>
        </authorList>
    </citation>
    <scope>NUCLEOTIDE SEQUENCE [LARGE SCALE GENOMIC DNA]</scope>
    <source>
        <strain evidence="1">Bin_63_2</strain>
    </source>
</reference>
<organism evidence="1 2">
    <name type="scientific">Candidatus Dojkabacteria bacterium</name>
    <dbReference type="NCBI Taxonomy" id="2099670"/>
    <lineage>
        <taxon>Bacteria</taxon>
        <taxon>Candidatus Dojkabacteria</taxon>
    </lineage>
</organism>
<name>A0A5C7J5V4_9BACT</name>
<comment type="caution">
    <text evidence="1">The sequence shown here is derived from an EMBL/GenBank/DDBJ whole genome shotgun (WGS) entry which is preliminary data.</text>
</comment>
<proteinExistence type="predicted"/>
<accession>A0A5C7J5V4</accession>